<dbReference type="Proteomes" id="UP000792457">
    <property type="component" value="Unassembled WGS sequence"/>
</dbReference>
<comment type="subcellular location">
    <subcellularLocation>
        <location evidence="2">Cytoplasm</location>
        <location evidence="2">Cytoskeleton</location>
        <location evidence="2">Flagellum axoneme</location>
    </subcellularLocation>
    <subcellularLocation>
        <location evidence="1">Nucleus</location>
    </subcellularLocation>
</comment>
<evidence type="ECO:0000256" key="13">
    <source>
        <dbReference type="ARBA" id="ARBA00046114"/>
    </source>
</evidence>
<keyword evidence="5" id="KW-0963">Cytoplasm</keyword>
<evidence type="ECO:0000256" key="7">
    <source>
        <dbReference type="ARBA" id="ARBA00023054"/>
    </source>
</evidence>
<gene>
    <name evidence="16" type="ORF">J437_LFUL008248</name>
</gene>
<dbReference type="PANTHER" id="PTHR19265">
    <property type="entry name" value="MEIOSIS-SPECIFIC NUCLEAR STRUCTURAL PROTEIN 1"/>
    <property type="match status" value="1"/>
</dbReference>
<dbReference type="InterPro" id="IPR026504">
    <property type="entry name" value="MNS1"/>
</dbReference>
<evidence type="ECO:0000256" key="6">
    <source>
        <dbReference type="ARBA" id="ARBA00022846"/>
    </source>
</evidence>
<feature type="domain" description="Trichohyalin-plectin-homology" evidence="15">
    <location>
        <begin position="100"/>
        <end position="217"/>
    </location>
</feature>
<keyword evidence="11" id="KW-0469">Meiosis</keyword>
<feature type="non-terminal residue" evidence="16">
    <location>
        <position position="1"/>
    </location>
</feature>
<protein>
    <recommendedName>
        <fullName evidence="4">Meiosis-specific nuclear structural protein 1</fullName>
    </recommendedName>
</protein>
<evidence type="ECO:0000256" key="8">
    <source>
        <dbReference type="ARBA" id="ARBA00023069"/>
    </source>
</evidence>
<evidence type="ECO:0000256" key="5">
    <source>
        <dbReference type="ARBA" id="ARBA00022490"/>
    </source>
</evidence>
<evidence type="ECO:0000256" key="11">
    <source>
        <dbReference type="ARBA" id="ARBA00023254"/>
    </source>
</evidence>
<evidence type="ECO:0000256" key="12">
    <source>
        <dbReference type="ARBA" id="ARBA00023273"/>
    </source>
</evidence>
<name>A0A8K0K919_LADFU</name>
<comment type="function">
    <text evidence="13">Microtubule inner protein (MIP) part of the dynein-decorated doublet microtubules (DMTs) in cilia axoneme, which is required for motile cilia beating. May play a role in the control of meiotic division and germ cell differentiation through regulation of pairing and recombination during meiosis. Required for sperm flagella assembly. May play a role in the assembly and function of the outer dynein arm-docking complex (ODA-DC). ODA-DC mediates outer dynein arms (ODA) binding onto the axonemal doublet microtubules.</text>
</comment>
<organism evidence="16 17">
    <name type="scientific">Ladona fulva</name>
    <name type="common">Scarce chaser dragonfly</name>
    <name type="synonym">Libellula fulva</name>
    <dbReference type="NCBI Taxonomy" id="123851"/>
    <lineage>
        <taxon>Eukaryota</taxon>
        <taxon>Metazoa</taxon>
        <taxon>Ecdysozoa</taxon>
        <taxon>Arthropoda</taxon>
        <taxon>Hexapoda</taxon>
        <taxon>Insecta</taxon>
        <taxon>Pterygota</taxon>
        <taxon>Palaeoptera</taxon>
        <taxon>Odonata</taxon>
        <taxon>Epiprocta</taxon>
        <taxon>Anisoptera</taxon>
        <taxon>Libelluloidea</taxon>
        <taxon>Libellulidae</taxon>
        <taxon>Ladona</taxon>
    </lineage>
</organism>
<keyword evidence="7 14" id="KW-0175">Coiled coil</keyword>
<feature type="coiled-coil region" evidence="14">
    <location>
        <begin position="32"/>
        <end position="66"/>
    </location>
</feature>
<feature type="coiled-coil region" evidence="14">
    <location>
        <begin position="93"/>
        <end position="145"/>
    </location>
</feature>
<reference evidence="16" key="1">
    <citation type="submission" date="2013-04" db="EMBL/GenBank/DDBJ databases">
        <authorList>
            <person name="Qu J."/>
            <person name="Murali S.C."/>
            <person name="Bandaranaike D."/>
            <person name="Bellair M."/>
            <person name="Blankenburg K."/>
            <person name="Chao H."/>
            <person name="Dinh H."/>
            <person name="Doddapaneni H."/>
            <person name="Downs B."/>
            <person name="Dugan-Rocha S."/>
            <person name="Elkadiri S."/>
            <person name="Gnanaolivu R.D."/>
            <person name="Hernandez B."/>
            <person name="Javaid M."/>
            <person name="Jayaseelan J.C."/>
            <person name="Lee S."/>
            <person name="Li M."/>
            <person name="Ming W."/>
            <person name="Munidasa M."/>
            <person name="Muniz J."/>
            <person name="Nguyen L."/>
            <person name="Ongeri F."/>
            <person name="Osuji N."/>
            <person name="Pu L.-L."/>
            <person name="Puazo M."/>
            <person name="Qu C."/>
            <person name="Quiroz J."/>
            <person name="Raj R."/>
            <person name="Weissenberger G."/>
            <person name="Xin Y."/>
            <person name="Zou X."/>
            <person name="Han Y."/>
            <person name="Richards S."/>
            <person name="Worley K."/>
            <person name="Muzny D."/>
            <person name="Gibbs R."/>
        </authorList>
    </citation>
    <scope>NUCLEOTIDE SEQUENCE</scope>
    <source>
        <strain evidence="16">Sampled in the wild</strain>
    </source>
</reference>
<dbReference type="InterPro" id="IPR043597">
    <property type="entry name" value="TPH_dom"/>
</dbReference>
<evidence type="ECO:0000256" key="4">
    <source>
        <dbReference type="ARBA" id="ARBA00014813"/>
    </source>
</evidence>
<evidence type="ECO:0000313" key="16">
    <source>
        <dbReference type="EMBL" id="KAG8229916.1"/>
    </source>
</evidence>
<keyword evidence="10" id="KW-0539">Nucleus</keyword>
<dbReference type="GO" id="GO:0044782">
    <property type="term" value="P:cilium organization"/>
    <property type="evidence" value="ECO:0007669"/>
    <property type="project" value="TreeGrafter"/>
</dbReference>
<dbReference type="GO" id="GO:0005634">
    <property type="term" value="C:nucleus"/>
    <property type="evidence" value="ECO:0007669"/>
    <property type="project" value="UniProtKB-SubCell"/>
</dbReference>
<proteinExistence type="inferred from homology"/>
<reference evidence="16" key="2">
    <citation type="submission" date="2017-10" db="EMBL/GenBank/DDBJ databases">
        <title>Ladona fulva Genome sequencing and assembly.</title>
        <authorList>
            <person name="Murali S."/>
            <person name="Richards S."/>
            <person name="Bandaranaike D."/>
            <person name="Bellair M."/>
            <person name="Blankenburg K."/>
            <person name="Chao H."/>
            <person name="Dinh H."/>
            <person name="Doddapaneni H."/>
            <person name="Dugan-Rocha S."/>
            <person name="Elkadiri S."/>
            <person name="Gnanaolivu R."/>
            <person name="Hernandez B."/>
            <person name="Skinner E."/>
            <person name="Javaid M."/>
            <person name="Lee S."/>
            <person name="Li M."/>
            <person name="Ming W."/>
            <person name="Munidasa M."/>
            <person name="Muniz J."/>
            <person name="Nguyen L."/>
            <person name="Hughes D."/>
            <person name="Osuji N."/>
            <person name="Pu L.-L."/>
            <person name="Puazo M."/>
            <person name="Qu C."/>
            <person name="Quiroz J."/>
            <person name="Raj R."/>
            <person name="Weissenberger G."/>
            <person name="Xin Y."/>
            <person name="Zou X."/>
            <person name="Han Y."/>
            <person name="Worley K."/>
            <person name="Muzny D."/>
            <person name="Gibbs R."/>
        </authorList>
    </citation>
    <scope>NUCLEOTIDE SEQUENCE</scope>
    <source>
        <strain evidence="16">Sampled in the wild</strain>
    </source>
</reference>
<keyword evidence="12" id="KW-0966">Cell projection</keyword>
<evidence type="ECO:0000256" key="14">
    <source>
        <dbReference type="SAM" id="Coils"/>
    </source>
</evidence>
<dbReference type="EMBL" id="KZ308452">
    <property type="protein sequence ID" value="KAG8229916.1"/>
    <property type="molecule type" value="Genomic_DNA"/>
</dbReference>
<comment type="caution">
    <text evidence="16">The sequence shown here is derived from an EMBL/GenBank/DDBJ whole genome shotgun (WGS) entry which is preliminary data.</text>
</comment>
<keyword evidence="8" id="KW-0969">Cilium</keyword>
<dbReference type="AlphaFoldDB" id="A0A8K0K919"/>
<evidence type="ECO:0000256" key="3">
    <source>
        <dbReference type="ARBA" id="ARBA00009158"/>
    </source>
</evidence>
<dbReference type="GO" id="GO:0051321">
    <property type="term" value="P:meiotic cell cycle"/>
    <property type="evidence" value="ECO:0007669"/>
    <property type="project" value="UniProtKB-KW"/>
</dbReference>
<comment type="similarity">
    <text evidence="3">Belongs to the MNS1 family.</text>
</comment>
<dbReference type="OrthoDB" id="197839at2759"/>
<evidence type="ECO:0000256" key="9">
    <source>
        <dbReference type="ARBA" id="ARBA00023212"/>
    </source>
</evidence>
<evidence type="ECO:0000256" key="2">
    <source>
        <dbReference type="ARBA" id="ARBA00004611"/>
    </source>
</evidence>
<accession>A0A8K0K919</accession>
<evidence type="ECO:0000256" key="10">
    <source>
        <dbReference type="ARBA" id="ARBA00023242"/>
    </source>
</evidence>
<evidence type="ECO:0000259" key="15">
    <source>
        <dbReference type="Pfam" id="PF13868"/>
    </source>
</evidence>
<dbReference type="GO" id="GO:0031514">
    <property type="term" value="C:motile cilium"/>
    <property type="evidence" value="ECO:0007669"/>
    <property type="project" value="TreeGrafter"/>
</dbReference>
<keyword evidence="9" id="KW-0206">Cytoskeleton</keyword>
<evidence type="ECO:0000313" key="17">
    <source>
        <dbReference type="Proteomes" id="UP000792457"/>
    </source>
</evidence>
<sequence>MMSKRKELEREIYGRDLLNLRAQEKAISERILSEEKAESRRLSRRLLAERQEAEEEEARKKALVNRQAYGNQLRQEMQREEELEKIERKEFVELKIRQRIRENSEELRHLERQLKAAYVNKELAAQLAEKEANRLANKYHEEFEKASLRKQWAEEEKCEKELEKLKMEQKAEYLQDLLKQEKYEEERRREAYEDFLREKMLIDKVVQLMHEEDQKQVEFYHFKSHLADHFTIILIYFKELMIRKKKTMDELDAFRKSQEKWREMERFSIEEENRRIVEYLKIKEEKELQMGEEMKERERRRAAIRDKLTTFIEEQE</sequence>
<keyword evidence="17" id="KW-1185">Reference proteome</keyword>
<dbReference type="PANTHER" id="PTHR19265:SF0">
    <property type="entry name" value="MEIOSIS-SPECIFIC NUCLEAR STRUCTURAL PROTEIN 1"/>
    <property type="match status" value="1"/>
</dbReference>
<dbReference type="Pfam" id="PF13868">
    <property type="entry name" value="TPH"/>
    <property type="match status" value="1"/>
</dbReference>
<evidence type="ECO:0000256" key="1">
    <source>
        <dbReference type="ARBA" id="ARBA00004123"/>
    </source>
</evidence>
<keyword evidence="6" id="KW-0282">Flagellum</keyword>